<reference evidence="3" key="1">
    <citation type="submission" date="2022-11" db="UniProtKB">
        <authorList>
            <consortium name="WormBaseParasite"/>
        </authorList>
    </citation>
    <scope>IDENTIFICATION</scope>
</reference>
<feature type="transmembrane region" description="Helical" evidence="1">
    <location>
        <begin position="6"/>
        <end position="30"/>
    </location>
</feature>
<proteinExistence type="predicted"/>
<name>A0A914E8V4_9BILA</name>
<dbReference type="Proteomes" id="UP000887540">
    <property type="component" value="Unplaced"/>
</dbReference>
<keyword evidence="1" id="KW-0472">Membrane</keyword>
<evidence type="ECO:0000313" key="3">
    <source>
        <dbReference type="WBParaSite" id="ACRNAN_scaffold648.g23789.t1"/>
    </source>
</evidence>
<accession>A0A914E8V4</accession>
<evidence type="ECO:0000313" key="2">
    <source>
        <dbReference type="Proteomes" id="UP000887540"/>
    </source>
</evidence>
<keyword evidence="2" id="KW-1185">Reference proteome</keyword>
<organism evidence="2 3">
    <name type="scientific">Acrobeloides nanus</name>
    <dbReference type="NCBI Taxonomy" id="290746"/>
    <lineage>
        <taxon>Eukaryota</taxon>
        <taxon>Metazoa</taxon>
        <taxon>Ecdysozoa</taxon>
        <taxon>Nematoda</taxon>
        <taxon>Chromadorea</taxon>
        <taxon>Rhabditida</taxon>
        <taxon>Tylenchina</taxon>
        <taxon>Cephalobomorpha</taxon>
        <taxon>Cephaloboidea</taxon>
        <taxon>Cephalobidae</taxon>
        <taxon>Acrobeloides</taxon>
    </lineage>
</organism>
<keyword evidence="1" id="KW-0812">Transmembrane</keyword>
<protein>
    <submittedName>
        <fullName evidence="3">Uncharacterized protein</fullName>
    </submittedName>
</protein>
<evidence type="ECO:0000256" key="1">
    <source>
        <dbReference type="SAM" id="Phobius"/>
    </source>
</evidence>
<dbReference type="WBParaSite" id="ACRNAN_scaffold648.g23789.t1">
    <property type="protein sequence ID" value="ACRNAN_scaffold648.g23789.t1"/>
    <property type="gene ID" value="ACRNAN_scaffold648.g23789"/>
</dbReference>
<sequence>MDLYIFLASMIEVFFAIALIIECFLTMFLLNTYRMVIWKFFHKLRNKLYKKENVTVAPKISRVIDNSNMTKKSNNSKYEPPLPRQNKRFVQLVHIVTITH</sequence>
<keyword evidence="1" id="KW-1133">Transmembrane helix</keyword>
<dbReference type="AlphaFoldDB" id="A0A914E8V4"/>